<evidence type="ECO:0000256" key="1">
    <source>
        <dbReference type="ARBA" id="ARBA00022737"/>
    </source>
</evidence>
<evidence type="ECO:0000313" key="8">
    <source>
        <dbReference type="EMBL" id="KAL0631457.1"/>
    </source>
</evidence>
<dbReference type="Pfam" id="PF12796">
    <property type="entry name" value="Ank_2"/>
    <property type="match status" value="4"/>
</dbReference>
<dbReference type="Pfam" id="PF00023">
    <property type="entry name" value="Ank"/>
    <property type="match status" value="1"/>
</dbReference>
<dbReference type="Gene3D" id="1.25.40.20">
    <property type="entry name" value="Ankyrin repeat-containing domain"/>
    <property type="match status" value="3"/>
</dbReference>
<dbReference type="InterPro" id="IPR054471">
    <property type="entry name" value="GPIID_WHD"/>
</dbReference>
<comment type="caution">
    <text evidence="8">The sequence shown here is derived from an EMBL/GenBank/DDBJ whole genome shotgun (WGS) entry which is preliminary data.</text>
</comment>
<dbReference type="Pfam" id="PF22939">
    <property type="entry name" value="WHD_GPIID"/>
    <property type="match status" value="1"/>
</dbReference>
<gene>
    <name evidence="8" type="ORF">Q9L58_009678</name>
</gene>
<name>A0ABR3G670_9PEZI</name>
<organism evidence="8 9">
    <name type="scientific">Discina gigas</name>
    <dbReference type="NCBI Taxonomy" id="1032678"/>
    <lineage>
        <taxon>Eukaryota</taxon>
        <taxon>Fungi</taxon>
        <taxon>Dikarya</taxon>
        <taxon>Ascomycota</taxon>
        <taxon>Pezizomycotina</taxon>
        <taxon>Pezizomycetes</taxon>
        <taxon>Pezizales</taxon>
        <taxon>Discinaceae</taxon>
        <taxon>Discina</taxon>
    </lineage>
</organism>
<evidence type="ECO:0000313" key="9">
    <source>
        <dbReference type="Proteomes" id="UP001447188"/>
    </source>
</evidence>
<evidence type="ECO:0000256" key="2">
    <source>
        <dbReference type="ARBA" id="ARBA00023043"/>
    </source>
</evidence>
<evidence type="ECO:0000259" key="6">
    <source>
        <dbReference type="Pfam" id="PF24809"/>
    </source>
</evidence>
<feature type="region of interest" description="Disordered" evidence="4">
    <location>
        <begin position="1"/>
        <end position="58"/>
    </location>
</feature>
<dbReference type="Pfam" id="PF24809">
    <property type="entry name" value="DUF7708"/>
    <property type="match status" value="1"/>
</dbReference>
<feature type="repeat" description="ANK" evidence="3">
    <location>
        <begin position="892"/>
        <end position="925"/>
    </location>
</feature>
<dbReference type="Gene3D" id="3.40.50.300">
    <property type="entry name" value="P-loop containing nucleotide triphosphate hydrolases"/>
    <property type="match status" value="1"/>
</dbReference>
<evidence type="ECO:0000256" key="4">
    <source>
        <dbReference type="SAM" id="MobiDB-lite"/>
    </source>
</evidence>
<keyword evidence="1" id="KW-0677">Repeat</keyword>
<feature type="repeat" description="ANK" evidence="3">
    <location>
        <begin position="1268"/>
        <end position="1301"/>
    </location>
</feature>
<dbReference type="SMART" id="SM00248">
    <property type="entry name" value="ANK"/>
    <property type="match status" value="14"/>
</dbReference>
<sequence length="1342" mass="146779">MVPALDTATAALPVTGNQTTGTSSTRNSATAVGQASASPTGTLATGHPTHLPGAILMSPRNSPSPWEAALGKLSPEEQQGLSVTGLDKLCILDQVLEETYKTRDNCLEKQWKYNLKGKTIILRDVADKLIGWVEKFKSIGDVVASFNPTHAALPWAGVRFLLQIAVDDSQKMAELLEALEDIANLIGRCAIYETLYLGNQNTSAVRCEEVIIELYACILQYLFQAKKYYSKNTAARVVTSAFDTTLVSLLDDVNKKKVTVFEVTALAETEYKRSADAILGDRISHITGTLNKHIQDSKKLQSLLEQFTTPIFQMQSDIQVIRDGLEDAERSKILQWISSIEYAKHHLNATEDCIDGTGEWLFRRNDFLAWENSRDSTILWLHGIPGAGKTKLTSRVIDKLIQQQENPSNNNSHALAYFYCKRDETGSSNPDLVMSAIVKQLSCLKVGLALQKQVVSMYNTRKSSGFSSNSLAFQESLDLIISLADTYTQTFIVIDALDECDPHNRRKFLDSLQTIIKTSRLVKIFASSRDDNDIVRRLDGVPNLWIEARDNEGDIRRFVQKEVTRCIESKDLLNGKVTEELEGKIIMSLTNRAQGMFLWVDLQIKELCMMDLVLDVELRLGALPDTLENTYTKIYQRILSQRGGSPQLAKRALMWVMCSCRPFSPDELVTVISQGSPSEGVLDTQSLFKICHNLLTLDRQLNIVRFAHLSVREFLEKTQFTIVESNTMASESCLSYLMKPGTLMEVRALVYSTHAYALPVAAYPAFYWPIHVQACQHQGSSLQLSGLLIDFLRMSYSEWYETAKIINHRWRHEKSLEILWELDFDPPALLQLASGFGFGEIIKSLWDSESWNIDAKNSSGTAVLYIASRLGFSWITRTLLERGADVNAQAGHFWNALQAAASKAGNEKTVELLLEKGADVNAQGGHFGNALQAAAYQPGNEKTVELLLGNGADVNIHGGQFGNALQAAVYEAGNEKTVKLLLEKGADVNSTQDGYFGNALQSAASEVGNEKTVELLLEKGADVNAAQGGHFGNALQEAVYQLGNEKTVELLLINGANVNAQGGYFGNALQAAAYQGNEKAVELLLDNGADVNAQGGRFGNALQAAAYQPRNEKTVELLLGKGADVNAQCGHFGNALQAAASKVGNEKTLELLLEKRADVNAEGGRFGNALQAAVSEAGNEKTVKLLLDKGADVNSAQDGYFGNALQAAAYQPGNERTVELLLENGADVNAQGGQFGNALQAAASQYRNEKTVELLLVNGADVTAQGGHFWNALQAAAYQPGNEKTVELLLENGADVNAQGGRFRNALQAATSKFGNEKTVELLRKNGANVWNRATAAEVTTS</sequence>
<dbReference type="PANTHER" id="PTHR24171:SF10">
    <property type="entry name" value="ANKYRIN REPEAT DOMAIN-CONTAINING PROTEIN 29-LIKE"/>
    <property type="match status" value="1"/>
</dbReference>
<evidence type="ECO:0000256" key="3">
    <source>
        <dbReference type="PROSITE-ProRule" id="PRU00023"/>
    </source>
</evidence>
<feature type="repeat" description="ANK" evidence="3">
    <location>
        <begin position="960"/>
        <end position="993"/>
    </location>
</feature>
<feature type="domain" description="DUF7708" evidence="6">
    <location>
        <begin position="130"/>
        <end position="270"/>
    </location>
</feature>
<keyword evidence="2 3" id="KW-0040">ANK repeat</keyword>
<reference evidence="8 9" key="1">
    <citation type="submission" date="2024-02" db="EMBL/GenBank/DDBJ databases">
        <title>Discinaceae phylogenomics.</title>
        <authorList>
            <person name="Dirks A.C."/>
            <person name="James T.Y."/>
        </authorList>
    </citation>
    <scope>NUCLEOTIDE SEQUENCE [LARGE SCALE GENOMIC DNA]</scope>
    <source>
        <strain evidence="8 9">ACD0624</strain>
    </source>
</reference>
<dbReference type="InterPro" id="IPR056884">
    <property type="entry name" value="NPHP3-like_N"/>
</dbReference>
<feature type="compositionally biased region" description="Polar residues" evidence="4">
    <location>
        <begin position="15"/>
        <end position="43"/>
    </location>
</feature>
<dbReference type="SUPFAM" id="SSF48403">
    <property type="entry name" value="Ankyrin repeat"/>
    <property type="match status" value="2"/>
</dbReference>
<feature type="domain" description="Nephrocystin 3-like N-terminal" evidence="7">
    <location>
        <begin position="356"/>
        <end position="529"/>
    </location>
</feature>
<accession>A0ABR3G670</accession>
<dbReference type="PANTHER" id="PTHR24171">
    <property type="entry name" value="ANKYRIN REPEAT DOMAIN-CONTAINING PROTEIN 39-RELATED"/>
    <property type="match status" value="1"/>
</dbReference>
<dbReference type="InterPro" id="IPR056125">
    <property type="entry name" value="DUF7708"/>
</dbReference>
<dbReference type="PROSITE" id="PS50088">
    <property type="entry name" value="ANK_REPEAT"/>
    <property type="match status" value="7"/>
</dbReference>
<protein>
    <submittedName>
        <fullName evidence="8">Uncharacterized protein</fullName>
    </submittedName>
</protein>
<dbReference type="EMBL" id="JBBBZM010000247">
    <property type="protein sequence ID" value="KAL0631457.1"/>
    <property type="molecule type" value="Genomic_DNA"/>
</dbReference>
<feature type="domain" description="GPI inositol-deacylase winged helix" evidence="5">
    <location>
        <begin position="646"/>
        <end position="717"/>
    </location>
</feature>
<dbReference type="InterPro" id="IPR036770">
    <property type="entry name" value="Ankyrin_rpt-contain_sf"/>
</dbReference>
<dbReference type="Proteomes" id="UP001447188">
    <property type="component" value="Unassembled WGS sequence"/>
</dbReference>
<evidence type="ECO:0000259" key="5">
    <source>
        <dbReference type="Pfam" id="PF22939"/>
    </source>
</evidence>
<dbReference type="InterPro" id="IPR002110">
    <property type="entry name" value="Ankyrin_rpt"/>
</dbReference>
<keyword evidence="9" id="KW-1185">Reference proteome</keyword>
<dbReference type="InterPro" id="IPR027417">
    <property type="entry name" value="P-loop_NTPase"/>
</dbReference>
<feature type="repeat" description="ANK" evidence="3">
    <location>
        <begin position="996"/>
        <end position="1028"/>
    </location>
</feature>
<proteinExistence type="predicted"/>
<dbReference type="PROSITE" id="PS50297">
    <property type="entry name" value="ANK_REP_REGION"/>
    <property type="match status" value="2"/>
</dbReference>
<dbReference type="SUPFAM" id="SSF52540">
    <property type="entry name" value="P-loop containing nucleoside triphosphate hydrolases"/>
    <property type="match status" value="1"/>
</dbReference>
<dbReference type="Pfam" id="PF24883">
    <property type="entry name" value="NPHP3_N"/>
    <property type="match status" value="1"/>
</dbReference>
<evidence type="ECO:0000259" key="7">
    <source>
        <dbReference type="Pfam" id="PF24883"/>
    </source>
</evidence>
<feature type="repeat" description="ANK" evidence="3">
    <location>
        <begin position="1067"/>
        <end position="1096"/>
    </location>
</feature>
<feature type="repeat" description="ANK" evidence="3">
    <location>
        <begin position="859"/>
        <end position="891"/>
    </location>
</feature>
<feature type="repeat" description="ANK" evidence="3">
    <location>
        <begin position="1165"/>
        <end position="1198"/>
    </location>
</feature>